<dbReference type="Proteomes" id="UP000316621">
    <property type="component" value="Chromosome 6"/>
</dbReference>
<accession>A0A4Y7JZF2</accession>
<keyword evidence="2" id="KW-1185">Reference proteome</keyword>
<evidence type="ECO:0000313" key="1">
    <source>
        <dbReference type="EMBL" id="RZC65946.1"/>
    </source>
</evidence>
<evidence type="ECO:0000313" key="2">
    <source>
        <dbReference type="Proteomes" id="UP000316621"/>
    </source>
</evidence>
<dbReference type="AlphaFoldDB" id="A0A4Y7JZF2"/>
<name>A0A4Y7JZF2_PAPSO</name>
<protein>
    <submittedName>
        <fullName evidence="1">Uncharacterized protein</fullName>
    </submittedName>
</protein>
<proteinExistence type="predicted"/>
<reference evidence="1 2" key="1">
    <citation type="journal article" date="2018" name="Science">
        <title>The opium poppy genome and morphinan production.</title>
        <authorList>
            <person name="Guo L."/>
            <person name="Winzer T."/>
            <person name="Yang X."/>
            <person name="Li Y."/>
            <person name="Ning Z."/>
            <person name="He Z."/>
            <person name="Teodor R."/>
            <person name="Lu Y."/>
            <person name="Bowser T.A."/>
            <person name="Graham I.A."/>
            <person name="Ye K."/>
        </authorList>
    </citation>
    <scope>NUCLEOTIDE SEQUENCE [LARGE SCALE GENOMIC DNA]</scope>
    <source>
        <strain evidence="2">cv. HN1</strain>
        <tissue evidence="1">Leaves</tissue>
    </source>
</reference>
<organism evidence="1 2">
    <name type="scientific">Papaver somniferum</name>
    <name type="common">Opium poppy</name>
    <dbReference type="NCBI Taxonomy" id="3469"/>
    <lineage>
        <taxon>Eukaryota</taxon>
        <taxon>Viridiplantae</taxon>
        <taxon>Streptophyta</taxon>
        <taxon>Embryophyta</taxon>
        <taxon>Tracheophyta</taxon>
        <taxon>Spermatophyta</taxon>
        <taxon>Magnoliopsida</taxon>
        <taxon>Ranunculales</taxon>
        <taxon>Papaveraceae</taxon>
        <taxon>Papaveroideae</taxon>
        <taxon>Papaver</taxon>
    </lineage>
</organism>
<dbReference type="Gramene" id="RZC65946">
    <property type="protein sequence ID" value="RZC65946"/>
    <property type="gene ID" value="C5167_009637"/>
</dbReference>
<gene>
    <name evidence="1" type="ORF">C5167_009637</name>
</gene>
<dbReference type="EMBL" id="CM010720">
    <property type="protein sequence ID" value="RZC65946.1"/>
    <property type="molecule type" value="Genomic_DNA"/>
</dbReference>
<sequence>MVIADFDGHLILFNCSRSTSARKKKETILFPSSSFKTDPDPEVCAFNYKIPLAINWPLIRSERTAKMICVVRRA</sequence>